<comment type="caution">
    <text evidence="2">The sequence shown here is derived from an EMBL/GenBank/DDBJ whole genome shotgun (WGS) entry which is preliminary data.</text>
</comment>
<proteinExistence type="predicted"/>
<keyword evidence="3" id="KW-1185">Reference proteome</keyword>
<dbReference type="AlphaFoldDB" id="A0A162NUT3"/>
<sequence>MDAENVVDGWLEAHQGTRNLLNGQMPNNWPPPAMINGNLWYPSTPQRHTRGPAHLLAPMTMYSIHQQDWVQTVRILTDVFSALREPYLVDFDGFNAGYDALRKKMHSYLDAPHDDSPRDRCERRHPGKPKSWGGLEETEIVKARFCAARELGIGSRAFDNHRF</sequence>
<protein>
    <submittedName>
        <fullName evidence="2">Uncharacterized protein</fullName>
    </submittedName>
</protein>
<gene>
    <name evidence="2" type="ORF">CI238_04761</name>
</gene>
<dbReference type="EMBL" id="LFIW01000448">
    <property type="protein sequence ID" value="KZL86336.1"/>
    <property type="molecule type" value="Genomic_DNA"/>
</dbReference>
<reference evidence="2 3" key="1">
    <citation type="submission" date="2015-06" db="EMBL/GenBank/DDBJ databases">
        <title>Survival trade-offs in plant roots during colonization by closely related pathogenic and mutualistic fungi.</title>
        <authorList>
            <person name="Hacquard S."/>
            <person name="Kracher B."/>
            <person name="Hiruma K."/>
            <person name="Weinman A."/>
            <person name="Muench P."/>
            <person name="Garrido Oter R."/>
            <person name="Ver Loren van Themaat E."/>
            <person name="Dallerey J.-F."/>
            <person name="Damm U."/>
            <person name="Henrissat B."/>
            <person name="Lespinet O."/>
            <person name="Thon M."/>
            <person name="Kemen E."/>
            <person name="McHardy A.C."/>
            <person name="Schulze-Lefert P."/>
            <person name="O'Connell R.J."/>
        </authorList>
    </citation>
    <scope>NUCLEOTIDE SEQUENCE [LARGE SCALE GENOMIC DNA]</scope>
    <source>
        <strain evidence="2 3">MAFF 238704</strain>
    </source>
</reference>
<feature type="compositionally biased region" description="Basic and acidic residues" evidence="1">
    <location>
        <begin position="111"/>
        <end position="124"/>
    </location>
</feature>
<feature type="region of interest" description="Disordered" evidence="1">
    <location>
        <begin position="111"/>
        <end position="133"/>
    </location>
</feature>
<evidence type="ECO:0000313" key="2">
    <source>
        <dbReference type="EMBL" id="KZL86336.1"/>
    </source>
</evidence>
<dbReference type="Proteomes" id="UP000076584">
    <property type="component" value="Unassembled WGS sequence"/>
</dbReference>
<evidence type="ECO:0000313" key="3">
    <source>
        <dbReference type="Proteomes" id="UP000076584"/>
    </source>
</evidence>
<organism evidence="2 3">
    <name type="scientific">Colletotrichum incanum</name>
    <name type="common">Soybean anthracnose fungus</name>
    <dbReference type="NCBI Taxonomy" id="1573173"/>
    <lineage>
        <taxon>Eukaryota</taxon>
        <taxon>Fungi</taxon>
        <taxon>Dikarya</taxon>
        <taxon>Ascomycota</taxon>
        <taxon>Pezizomycotina</taxon>
        <taxon>Sordariomycetes</taxon>
        <taxon>Hypocreomycetidae</taxon>
        <taxon>Glomerellales</taxon>
        <taxon>Glomerellaceae</taxon>
        <taxon>Colletotrichum</taxon>
        <taxon>Colletotrichum spaethianum species complex</taxon>
    </lineage>
</organism>
<evidence type="ECO:0000256" key="1">
    <source>
        <dbReference type="SAM" id="MobiDB-lite"/>
    </source>
</evidence>
<name>A0A162NUT3_COLIC</name>
<accession>A0A162NUT3</accession>